<reference evidence="3" key="1">
    <citation type="submission" date="2025-08" db="UniProtKB">
        <authorList>
            <consortium name="RefSeq"/>
        </authorList>
    </citation>
    <scope>IDENTIFICATION</scope>
    <source>
        <tissue evidence="3">Thorax and Abdomen</tissue>
    </source>
</reference>
<evidence type="ECO:0000256" key="1">
    <source>
        <dbReference type="SAM" id="MobiDB-lite"/>
    </source>
</evidence>
<protein>
    <submittedName>
        <fullName evidence="3">Uncharacterized protein LOC107220341 isoform X2</fullName>
    </submittedName>
</protein>
<evidence type="ECO:0000313" key="2">
    <source>
        <dbReference type="Proteomes" id="UP000829291"/>
    </source>
</evidence>
<dbReference type="RefSeq" id="XP_046594546.1">
    <property type="nucleotide sequence ID" value="XM_046738590.1"/>
</dbReference>
<sequence>MNRFRTKEQALECVRGLENHPNIRLQEAKHKSENHNNNTPPNQYRKNNKSSIHGLETNNPLHNTNQNGRTQLTNGSKDAAKPENNDFQRQNGENIGRNDLNGADRSAGKDFKTAKSDGHNPLRKPLSARLARNLPKNESDCSNEAQENSGYRLNVSKFAELYKRRGTIATTFQPSNNDCQNQYQKTFVDTPAIPAGAIPQPMIASPRSSRTSSKSPSIITDAPPPLISNPLEPKTQAYLAYDVVVANIHSNLGVSNIYEMFDKFEPIYVSDIETVPEINVRFCFVYFKTPSVTLQVEESFDGISAFGKNLIILRPETLEAEARIF</sequence>
<feature type="compositionally biased region" description="Low complexity" evidence="1">
    <location>
        <begin position="205"/>
        <end position="220"/>
    </location>
</feature>
<proteinExistence type="predicted"/>
<dbReference type="Proteomes" id="UP000829291">
    <property type="component" value="Chromosome 4"/>
</dbReference>
<feature type="region of interest" description="Disordered" evidence="1">
    <location>
        <begin position="203"/>
        <end position="226"/>
    </location>
</feature>
<feature type="region of interest" description="Disordered" evidence="1">
    <location>
        <begin position="27"/>
        <end position="147"/>
    </location>
</feature>
<dbReference type="InterPro" id="IPR035979">
    <property type="entry name" value="RBD_domain_sf"/>
</dbReference>
<evidence type="ECO:0000313" key="3">
    <source>
        <dbReference type="RefSeq" id="XP_046594546.1"/>
    </source>
</evidence>
<dbReference type="SUPFAM" id="SSF54928">
    <property type="entry name" value="RNA-binding domain, RBD"/>
    <property type="match status" value="1"/>
</dbReference>
<feature type="compositionally biased region" description="Polar residues" evidence="1">
    <location>
        <begin position="35"/>
        <end position="76"/>
    </location>
</feature>
<organism evidence="2 3">
    <name type="scientific">Neodiprion lecontei</name>
    <name type="common">Redheaded pine sawfly</name>
    <dbReference type="NCBI Taxonomy" id="441921"/>
    <lineage>
        <taxon>Eukaryota</taxon>
        <taxon>Metazoa</taxon>
        <taxon>Ecdysozoa</taxon>
        <taxon>Arthropoda</taxon>
        <taxon>Hexapoda</taxon>
        <taxon>Insecta</taxon>
        <taxon>Pterygota</taxon>
        <taxon>Neoptera</taxon>
        <taxon>Endopterygota</taxon>
        <taxon>Hymenoptera</taxon>
        <taxon>Tenthredinoidea</taxon>
        <taxon>Diprionidae</taxon>
        <taxon>Diprioninae</taxon>
        <taxon>Neodiprion</taxon>
    </lineage>
</organism>
<gene>
    <name evidence="3" type="primary">LOC107220341</name>
</gene>
<accession>A0ABM3G2R5</accession>
<feature type="compositionally biased region" description="Basic and acidic residues" evidence="1">
    <location>
        <begin position="106"/>
        <end position="120"/>
    </location>
</feature>
<name>A0ABM3G2R5_NEOLC</name>
<keyword evidence="2" id="KW-1185">Reference proteome</keyword>
<dbReference type="GeneID" id="107220341"/>
<dbReference type="CDD" id="cd00590">
    <property type="entry name" value="RRM_SF"/>
    <property type="match status" value="1"/>
</dbReference>